<dbReference type="AlphaFoldDB" id="A0A3B1AKS9"/>
<gene>
    <name evidence="1" type="ORF">MNBD_GAMMA19-401</name>
</gene>
<name>A0A3B1AKS9_9ZZZZ</name>
<accession>A0A3B1AKS9</accession>
<evidence type="ECO:0000313" key="1">
    <source>
        <dbReference type="EMBL" id="VAX00028.1"/>
    </source>
</evidence>
<reference evidence="1" key="1">
    <citation type="submission" date="2018-06" db="EMBL/GenBank/DDBJ databases">
        <authorList>
            <person name="Zhirakovskaya E."/>
        </authorList>
    </citation>
    <scope>NUCLEOTIDE SEQUENCE</scope>
</reference>
<proteinExistence type="predicted"/>
<protein>
    <submittedName>
        <fullName evidence="1">Uncharacterized protein</fullName>
    </submittedName>
</protein>
<organism evidence="1">
    <name type="scientific">hydrothermal vent metagenome</name>
    <dbReference type="NCBI Taxonomy" id="652676"/>
    <lineage>
        <taxon>unclassified sequences</taxon>
        <taxon>metagenomes</taxon>
        <taxon>ecological metagenomes</taxon>
    </lineage>
</organism>
<sequence length="50" mass="5500">MGIPEDKLEILHQAVMDGKTVVLMNVGNESAAEWRSRLAWKGAEPVLVLP</sequence>
<dbReference type="EMBL" id="UOFV01000196">
    <property type="protein sequence ID" value="VAX00028.1"/>
    <property type="molecule type" value="Genomic_DNA"/>
</dbReference>